<accession>A0AA86PC19</accession>
<protein>
    <submittedName>
        <fullName evidence="3">Hypothetical_protein</fullName>
    </submittedName>
</protein>
<name>A0AA86PC19_9EUKA</name>
<gene>
    <name evidence="2" type="ORF">HINF_LOCUS23824</name>
    <name evidence="3" type="ORF">HINF_LOCUS57419</name>
</gene>
<organism evidence="2">
    <name type="scientific">Hexamita inflata</name>
    <dbReference type="NCBI Taxonomy" id="28002"/>
    <lineage>
        <taxon>Eukaryota</taxon>
        <taxon>Metamonada</taxon>
        <taxon>Diplomonadida</taxon>
        <taxon>Hexamitidae</taxon>
        <taxon>Hexamitinae</taxon>
        <taxon>Hexamita</taxon>
    </lineage>
</organism>
<feature type="coiled-coil region" evidence="1">
    <location>
        <begin position="33"/>
        <end position="98"/>
    </location>
</feature>
<proteinExistence type="predicted"/>
<dbReference type="EMBL" id="CAXDID020000317">
    <property type="protein sequence ID" value="CAL6075883.1"/>
    <property type="molecule type" value="Genomic_DNA"/>
</dbReference>
<dbReference type="EMBL" id="CATOUU010000634">
    <property type="protein sequence ID" value="CAI9936179.1"/>
    <property type="molecule type" value="Genomic_DNA"/>
</dbReference>
<evidence type="ECO:0000256" key="1">
    <source>
        <dbReference type="SAM" id="Coils"/>
    </source>
</evidence>
<reference evidence="2" key="1">
    <citation type="submission" date="2023-06" db="EMBL/GenBank/DDBJ databases">
        <authorList>
            <person name="Kurt Z."/>
        </authorList>
    </citation>
    <scope>NUCLEOTIDE SEQUENCE</scope>
</reference>
<keyword evidence="4" id="KW-1185">Reference proteome</keyword>
<evidence type="ECO:0000313" key="4">
    <source>
        <dbReference type="Proteomes" id="UP001642409"/>
    </source>
</evidence>
<dbReference type="AlphaFoldDB" id="A0AA86PC19"/>
<dbReference type="Proteomes" id="UP001642409">
    <property type="component" value="Unassembled WGS sequence"/>
</dbReference>
<feature type="coiled-coil region" evidence="1">
    <location>
        <begin position="125"/>
        <end position="152"/>
    </location>
</feature>
<evidence type="ECO:0000313" key="3">
    <source>
        <dbReference type="EMBL" id="CAL6075883.1"/>
    </source>
</evidence>
<evidence type="ECO:0000313" key="2">
    <source>
        <dbReference type="EMBL" id="CAI9936179.1"/>
    </source>
</evidence>
<comment type="caution">
    <text evidence="2">The sequence shown here is derived from an EMBL/GenBank/DDBJ whole genome shotgun (WGS) entry which is preliminary data.</text>
</comment>
<sequence length="193" mass="23110">MTVAELYPPCDQNRVLFLQQMNRNYSFESSVQIQTLREHLDQLQRENSDLKQMIIENELNKNALEKQNKMFEQTLQQKEQLKKQLFETEDKLFKTETELRILKETYLPFENQSAQIPKLSLTQIQKEKENTREQMKMEVAAQNANIEGLELLKSQISKSEFIAQECYREMKKIRDREDREEETLLISKVKCEK</sequence>
<keyword evidence="1" id="KW-0175">Coiled coil</keyword>
<reference evidence="3 4" key="2">
    <citation type="submission" date="2024-07" db="EMBL/GenBank/DDBJ databases">
        <authorList>
            <person name="Akdeniz Z."/>
        </authorList>
    </citation>
    <scope>NUCLEOTIDE SEQUENCE [LARGE SCALE GENOMIC DNA]</scope>
</reference>